<dbReference type="EMBL" id="CP037940">
    <property type="protein sequence ID" value="QBO36043.1"/>
    <property type="molecule type" value="Genomic_DNA"/>
</dbReference>
<accession>A0A4P6YTP1</accession>
<feature type="transmembrane region" description="Helical" evidence="1">
    <location>
        <begin position="160"/>
        <end position="190"/>
    </location>
</feature>
<dbReference type="InterPro" id="IPR010627">
    <property type="entry name" value="Prepilin_pept_A24_N"/>
</dbReference>
<evidence type="ECO:0000256" key="1">
    <source>
        <dbReference type="SAM" id="Phobius"/>
    </source>
</evidence>
<dbReference type="Pfam" id="PF06750">
    <property type="entry name" value="A24_N_bact"/>
    <property type="match status" value="1"/>
</dbReference>
<keyword evidence="1" id="KW-1133">Transmembrane helix</keyword>
<dbReference type="AlphaFoldDB" id="A0A4P6YTP1"/>
<dbReference type="GO" id="GO:0005886">
    <property type="term" value="C:plasma membrane"/>
    <property type="evidence" value="ECO:0007669"/>
    <property type="project" value="TreeGrafter"/>
</dbReference>
<feature type="transmembrane region" description="Helical" evidence="1">
    <location>
        <begin position="196"/>
        <end position="213"/>
    </location>
</feature>
<keyword evidence="4" id="KW-1185">Reference proteome</keyword>
<organism evidence="3 4">
    <name type="scientific">Periweissella cryptocerci</name>
    <dbReference type="NCBI Taxonomy" id="2506420"/>
    <lineage>
        <taxon>Bacteria</taxon>
        <taxon>Bacillati</taxon>
        <taxon>Bacillota</taxon>
        <taxon>Bacilli</taxon>
        <taxon>Lactobacillales</taxon>
        <taxon>Lactobacillaceae</taxon>
        <taxon>Periweissella</taxon>
    </lineage>
</organism>
<dbReference type="PANTHER" id="PTHR30487:SF0">
    <property type="entry name" value="PREPILIN LEADER PEPTIDASE_N-METHYLTRANSFERASE-RELATED"/>
    <property type="match status" value="1"/>
</dbReference>
<dbReference type="GO" id="GO:0006465">
    <property type="term" value="P:signal peptide processing"/>
    <property type="evidence" value="ECO:0007669"/>
    <property type="project" value="TreeGrafter"/>
</dbReference>
<name>A0A4P6YTP1_9LACO</name>
<keyword evidence="1" id="KW-0812">Transmembrane</keyword>
<dbReference type="KEGG" id="wei:EQG49_05975"/>
<dbReference type="Proteomes" id="UP000292886">
    <property type="component" value="Chromosome"/>
</dbReference>
<feature type="transmembrane region" description="Helical" evidence="1">
    <location>
        <begin position="131"/>
        <end position="148"/>
    </location>
</feature>
<proteinExistence type="predicted"/>
<gene>
    <name evidence="3" type="ORF">EQG49_05975</name>
</gene>
<keyword evidence="1" id="KW-0472">Membrane</keyword>
<reference evidence="4" key="1">
    <citation type="submission" date="2019-03" db="EMBL/GenBank/DDBJ databases">
        <title>Weissella sp. 26KH-42 Genome sequencing.</title>
        <authorList>
            <person name="Heo J."/>
            <person name="Kim S.-J."/>
            <person name="Kim J.-S."/>
            <person name="Hong S.-B."/>
            <person name="Kwon S.-W."/>
        </authorList>
    </citation>
    <scope>NUCLEOTIDE SEQUENCE [LARGE SCALE GENOMIC DNA]</scope>
    <source>
        <strain evidence="4">26KH-42</strain>
    </source>
</reference>
<evidence type="ECO:0000313" key="3">
    <source>
        <dbReference type="EMBL" id="QBO36043.1"/>
    </source>
</evidence>
<sequence length="214" mass="24170">MFYFILGIIFASFTACLSERLIYNQSLSGRSQCSTCQHPLQWYELIPLLSFIYQRGRCRQCLTRIPAYLFVCELIGGLLAVHINQPLGLLIAFLLLGLSLQDFLTQTITPIFAWIVVTILLPLQLLQQPDFIKLAGALLLLAIGFILVKQNLLGSGDIPIILILWLFFPLFWFSWALVIGATIGIVSILIRKRHQLAFVPCLSIGYWVVAVIFN</sequence>
<evidence type="ECO:0000313" key="4">
    <source>
        <dbReference type="Proteomes" id="UP000292886"/>
    </source>
</evidence>
<dbReference type="OrthoDB" id="9789291at2"/>
<dbReference type="PANTHER" id="PTHR30487">
    <property type="entry name" value="TYPE 4 PREPILIN-LIKE PROTEINS LEADER PEPTIDE-PROCESSING ENZYME"/>
    <property type="match status" value="1"/>
</dbReference>
<dbReference type="GO" id="GO:0004190">
    <property type="term" value="F:aspartic-type endopeptidase activity"/>
    <property type="evidence" value="ECO:0007669"/>
    <property type="project" value="TreeGrafter"/>
</dbReference>
<protein>
    <submittedName>
        <fullName evidence="3">Prepilin peptidase</fullName>
    </submittedName>
</protein>
<feature type="transmembrane region" description="Helical" evidence="1">
    <location>
        <begin position="74"/>
        <end position="96"/>
    </location>
</feature>
<feature type="domain" description="Prepilin peptidase A24 N-terminal" evidence="2">
    <location>
        <begin position="5"/>
        <end position="82"/>
    </location>
</feature>
<evidence type="ECO:0000259" key="2">
    <source>
        <dbReference type="Pfam" id="PF06750"/>
    </source>
</evidence>
<dbReference type="InterPro" id="IPR050882">
    <property type="entry name" value="Prepilin_peptidase/N-MTase"/>
</dbReference>
<feature type="transmembrane region" description="Helical" evidence="1">
    <location>
        <begin position="103"/>
        <end position="125"/>
    </location>
</feature>